<evidence type="ECO:0000313" key="3">
    <source>
        <dbReference type="Proteomes" id="UP000326198"/>
    </source>
</evidence>
<proteinExistence type="predicted"/>
<feature type="compositionally biased region" description="Basic and acidic residues" evidence="1">
    <location>
        <begin position="53"/>
        <end position="82"/>
    </location>
</feature>
<dbReference type="AlphaFoldDB" id="A0A5N7B3D8"/>
<feature type="compositionally biased region" description="Low complexity" evidence="1">
    <location>
        <begin position="40"/>
        <end position="51"/>
    </location>
</feature>
<gene>
    <name evidence="2" type="ORF">BDV26DRAFT_265271</name>
</gene>
<feature type="region of interest" description="Disordered" evidence="1">
    <location>
        <begin position="1"/>
        <end position="82"/>
    </location>
</feature>
<name>A0A5N7B3D8_9EURO</name>
<feature type="compositionally biased region" description="Polar residues" evidence="1">
    <location>
        <begin position="12"/>
        <end position="34"/>
    </location>
</feature>
<dbReference type="OrthoDB" id="197676at2759"/>
<keyword evidence="3" id="KW-1185">Reference proteome</keyword>
<accession>A0A5N7B3D8</accession>
<dbReference type="Proteomes" id="UP000326198">
    <property type="component" value="Unassembled WGS sequence"/>
</dbReference>
<evidence type="ECO:0000256" key="1">
    <source>
        <dbReference type="SAM" id="MobiDB-lite"/>
    </source>
</evidence>
<evidence type="ECO:0000313" key="2">
    <source>
        <dbReference type="EMBL" id="KAE8376543.1"/>
    </source>
</evidence>
<sequence>MPVPLYSDEDTSNTPATGTAGQTSRETLPSTNSGAGHVLGTGSSSTGHSSSALEERPLSQEEADRLYEERMEEEYAKREGGA</sequence>
<organism evidence="2 3">
    <name type="scientific">Aspergillus bertholletiae</name>
    <dbReference type="NCBI Taxonomy" id="1226010"/>
    <lineage>
        <taxon>Eukaryota</taxon>
        <taxon>Fungi</taxon>
        <taxon>Dikarya</taxon>
        <taxon>Ascomycota</taxon>
        <taxon>Pezizomycotina</taxon>
        <taxon>Eurotiomycetes</taxon>
        <taxon>Eurotiomycetidae</taxon>
        <taxon>Eurotiales</taxon>
        <taxon>Aspergillaceae</taxon>
        <taxon>Aspergillus</taxon>
        <taxon>Aspergillus subgen. Circumdati</taxon>
    </lineage>
</organism>
<reference evidence="2 3" key="1">
    <citation type="submission" date="2019-04" db="EMBL/GenBank/DDBJ databases">
        <title>Friends and foes A comparative genomics studyof 23 Aspergillus species from section Flavi.</title>
        <authorList>
            <consortium name="DOE Joint Genome Institute"/>
            <person name="Kjaerbolling I."/>
            <person name="Vesth T."/>
            <person name="Frisvad J.C."/>
            <person name="Nybo J.L."/>
            <person name="Theobald S."/>
            <person name="Kildgaard S."/>
            <person name="Isbrandt T."/>
            <person name="Kuo A."/>
            <person name="Sato A."/>
            <person name="Lyhne E.K."/>
            <person name="Kogle M.E."/>
            <person name="Wiebenga A."/>
            <person name="Kun R.S."/>
            <person name="Lubbers R.J."/>
            <person name="Makela M.R."/>
            <person name="Barry K."/>
            <person name="Chovatia M."/>
            <person name="Clum A."/>
            <person name="Daum C."/>
            <person name="Haridas S."/>
            <person name="He G."/>
            <person name="LaButti K."/>
            <person name="Lipzen A."/>
            <person name="Mondo S."/>
            <person name="Riley R."/>
            <person name="Salamov A."/>
            <person name="Simmons B.A."/>
            <person name="Magnuson J.K."/>
            <person name="Henrissat B."/>
            <person name="Mortensen U.H."/>
            <person name="Larsen T.O."/>
            <person name="Devries R.P."/>
            <person name="Grigoriev I.V."/>
            <person name="Machida M."/>
            <person name="Baker S.E."/>
            <person name="Andersen M.R."/>
        </authorList>
    </citation>
    <scope>NUCLEOTIDE SEQUENCE [LARGE SCALE GENOMIC DNA]</scope>
    <source>
        <strain evidence="2 3">IBT 29228</strain>
    </source>
</reference>
<dbReference type="EMBL" id="ML736238">
    <property type="protein sequence ID" value="KAE8376543.1"/>
    <property type="molecule type" value="Genomic_DNA"/>
</dbReference>
<protein>
    <submittedName>
        <fullName evidence="2">Uncharacterized protein</fullName>
    </submittedName>
</protein>